<dbReference type="AlphaFoldDB" id="A0A4D6HVH5"/>
<accession>A0A4D6HVH5</accession>
<dbReference type="KEGG" id="nbg:DV706_20255"/>
<dbReference type="Proteomes" id="UP000296822">
    <property type="component" value="Plasmid unnamed2"/>
</dbReference>
<evidence type="ECO:0000313" key="2">
    <source>
        <dbReference type="Proteomes" id="UP000296822"/>
    </source>
</evidence>
<gene>
    <name evidence="1" type="ORF">DV706_20255</name>
</gene>
<reference evidence="1 2" key="1">
    <citation type="journal article" date="2019" name="Nat. Commun.">
        <title>A new type of DNA phosphorothioation-based antiviral system in archaea.</title>
        <authorList>
            <person name="Xiong L."/>
            <person name="Liu S."/>
            <person name="Chen S."/>
            <person name="Xiao Y."/>
            <person name="Zhu B."/>
            <person name="Gao Y."/>
            <person name="Zhang Y."/>
            <person name="Chen B."/>
            <person name="Luo J."/>
            <person name="Deng Z."/>
            <person name="Chen X."/>
            <person name="Wang L."/>
            <person name="Chen S."/>
        </authorList>
    </citation>
    <scope>NUCLEOTIDE SEQUENCE [LARGE SCALE GENOMIC DNA]</scope>
    <source>
        <strain evidence="1 2">JCM 10635</strain>
        <plasmid evidence="1 2">unnamed2</plasmid>
    </source>
</reference>
<dbReference type="EMBL" id="CP031307">
    <property type="protein sequence ID" value="QCC56867.1"/>
    <property type="molecule type" value="Genomic_DNA"/>
</dbReference>
<organism evidence="1 2">
    <name type="scientific">Natronorubrum bangense</name>
    <dbReference type="NCBI Taxonomy" id="61858"/>
    <lineage>
        <taxon>Archaea</taxon>
        <taxon>Methanobacteriati</taxon>
        <taxon>Methanobacteriota</taxon>
        <taxon>Stenosarchaea group</taxon>
        <taxon>Halobacteria</taxon>
        <taxon>Halobacteriales</taxon>
        <taxon>Natrialbaceae</taxon>
        <taxon>Natronorubrum</taxon>
    </lineage>
</organism>
<sequence>MPVNKYLHRFLQSHGTDEDNPDTILYECRHCGSKFDDHRDMCPTCGRTEFATYNFTELESV</sequence>
<geneLocation type="plasmid" evidence="1">
    <name>unnamed2</name>
</geneLocation>
<protein>
    <submittedName>
        <fullName evidence="1">Uncharacterized protein</fullName>
    </submittedName>
</protein>
<evidence type="ECO:0000313" key="1">
    <source>
        <dbReference type="EMBL" id="QCC56867.1"/>
    </source>
</evidence>
<name>A0A4D6HVH5_9EURY</name>
<proteinExistence type="predicted"/>
<keyword evidence="1" id="KW-0614">Plasmid</keyword>